<dbReference type="EMBL" id="KK198760">
    <property type="protein sequence ID" value="KCW57964.1"/>
    <property type="molecule type" value="Genomic_DNA"/>
</dbReference>
<name>A0A059AW58_EUCGR</name>
<proteinExistence type="predicted"/>
<dbReference type="AlphaFoldDB" id="A0A059AW58"/>
<protein>
    <submittedName>
        <fullName evidence="1">Uncharacterized protein</fullName>
    </submittedName>
</protein>
<dbReference type="EMBL" id="KK198760">
    <property type="protein sequence ID" value="KCW57963.1"/>
    <property type="molecule type" value="Genomic_DNA"/>
</dbReference>
<reference evidence="1" key="1">
    <citation type="submission" date="2013-07" db="EMBL/GenBank/DDBJ databases">
        <title>The genome of Eucalyptus grandis.</title>
        <authorList>
            <person name="Schmutz J."/>
            <person name="Hayes R."/>
            <person name="Myburg A."/>
            <person name="Tuskan G."/>
            <person name="Grattapaglia D."/>
            <person name="Rokhsar D.S."/>
        </authorList>
    </citation>
    <scope>NUCLEOTIDE SEQUENCE</scope>
    <source>
        <tissue evidence="1">Leaf extractions</tissue>
    </source>
</reference>
<accession>A0A059AW58</accession>
<organism evidence="1">
    <name type="scientific">Eucalyptus grandis</name>
    <name type="common">Flooded gum</name>
    <dbReference type="NCBI Taxonomy" id="71139"/>
    <lineage>
        <taxon>Eukaryota</taxon>
        <taxon>Viridiplantae</taxon>
        <taxon>Streptophyta</taxon>
        <taxon>Embryophyta</taxon>
        <taxon>Tracheophyta</taxon>
        <taxon>Spermatophyta</taxon>
        <taxon>Magnoliopsida</taxon>
        <taxon>eudicotyledons</taxon>
        <taxon>Gunneridae</taxon>
        <taxon>Pentapetalae</taxon>
        <taxon>rosids</taxon>
        <taxon>malvids</taxon>
        <taxon>Myrtales</taxon>
        <taxon>Myrtaceae</taxon>
        <taxon>Myrtoideae</taxon>
        <taxon>Eucalypteae</taxon>
        <taxon>Eucalyptus</taxon>
    </lineage>
</organism>
<evidence type="ECO:0000313" key="1">
    <source>
        <dbReference type="EMBL" id="KCW57964.1"/>
    </source>
</evidence>
<gene>
    <name evidence="1" type="ORF">EUGRSUZ_H00699</name>
</gene>
<dbReference type="Gramene" id="KCW57964">
    <property type="protein sequence ID" value="KCW57964"/>
    <property type="gene ID" value="EUGRSUZ_H00699"/>
</dbReference>
<dbReference type="Gramene" id="KCW57963">
    <property type="protein sequence ID" value="KCW57963"/>
    <property type="gene ID" value="EUGRSUZ_H00699"/>
</dbReference>
<sequence>MEESAQRRSQKAPAVWSITGLMHLWWRHSSLAHASVSSILMVNAWRRHLHHSVLKSLESTSSCRVNVLYNFVRHDLVFLILSPSSLASITHIYCRDLFCVGMFCYLQDKPFSVSFLF</sequence>